<keyword evidence="1" id="KW-0378">Hydrolase</keyword>
<dbReference type="GO" id="GO:0006508">
    <property type="term" value="P:proteolysis"/>
    <property type="evidence" value="ECO:0007669"/>
    <property type="project" value="UniProtKB-KW"/>
</dbReference>
<dbReference type="InterPro" id="IPR009003">
    <property type="entry name" value="Peptidase_S1_PA"/>
</dbReference>
<protein>
    <submittedName>
        <fullName evidence="1">Serine protease</fullName>
    </submittedName>
</protein>
<dbReference type="InterPro" id="IPR043504">
    <property type="entry name" value="Peptidase_S1_PA_chymotrypsin"/>
</dbReference>
<dbReference type="Pfam" id="PF13365">
    <property type="entry name" value="Trypsin_2"/>
    <property type="match status" value="1"/>
</dbReference>
<organism evidence="1 2">
    <name type="scientific">Methylovulum psychrotolerans</name>
    <dbReference type="NCBI Taxonomy" id="1704499"/>
    <lineage>
        <taxon>Bacteria</taxon>
        <taxon>Pseudomonadati</taxon>
        <taxon>Pseudomonadota</taxon>
        <taxon>Gammaproteobacteria</taxon>
        <taxon>Methylococcales</taxon>
        <taxon>Methylococcaceae</taxon>
        <taxon>Methylovulum</taxon>
    </lineage>
</organism>
<dbReference type="AlphaFoldDB" id="A0A2S5CMI9"/>
<reference evidence="1 2" key="1">
    <citation type="submission" date="2017-11" db="EMBL/GenBank/DDBJ databases">
        <title>Draft Genome Sequence of Methylobacter psychrotolerans Sph1T, an Obligate Methanotroph from Low-Temperature Environments.</title>
        <authorList>
            <person name="Oshkin I.Y."/>
            <person name="Miroshnikov K."/>
            <person name="Belova S.E."/>
            <person name="Korzhenkov A."/>
            <person name="Toshchakov S.V."/>
            <person name="Dedysh S.N."/>
        </authorList>
    </citation>
    <scope>NUCLEOTIDE SEQUENCE [LARGE SCALE GENOMIC DNA]</scope>
    <source>
        <strain evidence="1 2">Sph1</strain>
    </source>
</reference>
<dbReference type="PANTHER" id="PTHR43019">
    <property type="entry name" value="SERINE ENDOPROTEASE DEGS"/>
    <property type="match status" value="1"/>
</dbReference>
<accession>A0A2S5CMI9</accession>
<evidence type="ECO:0000313" key="2">
    <source>
        <dbReference type="Proteomes" id="UP000237423"/>
    </source>
</evidence>
<evidence type="ECO:0000313" key="1">
    <source>
        <dbReference type="EMBL" id="POZ51962.1"/>
    </source>
</evidence>
<dbReference type="Proteomes" id="UP000237423">
    <property type="component" value="Unassembled WGS sequence"/>
</dbReference>
<comment type="caution">
    <text evidence="1">The sequence shown here is derived from an EMBL/GenBank/DDBJ whole genome shotgun (WGS) entry which is preliminary data.</text>
</comment>
<name>A0A2S5CMI9_9GAMM</name>
<dbReference type="EMBL" id="PGFZ01000004">
    <property type="protein sequence ID" value="POZ51962.1"/>
    <property type="molecule type" value="Genomic_DNA"/>
</dbReference>
<sequence>MGNYYPFLKDEIGHTMIKLLGVLLSGWLAVGAATVQAESKLPDTLAKIKPGIVAVGTYLPKRNPRASFMGTGFVIAPGNLVVTNAHVIPELLDREHLEEVAVFYRQGDEERMLPATVAATDKAHDLAVLKISATLTALPLGDAAAVREGQVYAFTGYPIGMVLGLFPVTHRGMISAITPNVIPTINAGQINPKLISRLETPYKVFQLDATAYPGNSGSPLYDADSGKVVGVIDKVFVQESKESVLSHPSGISYAIPVTHLDNLLKDKQLR</sequence>
<gene>
    <name evidence="1" type="ORF">AADEFJLK_02183</name>
</gene>
<dbReference type="SUPFAM" id="SSF50494">
    <property type="entry name" value="Trypsin-like serine proteases"/>
    <property type="match status" value="1"/>
</dbReference>
<keyword evidence="1" id="KW-0645">Protease</keyword>
<dbReference type="GO" id="GO:0008233">
    <property type="term" value="F:peptidase activity"/>
    <property type="evidence" value="ECO:0007669"/>
    <property type="project" value="UniProtKB-KW"/>
</dbReference>
<dbReference type="Gene3D" id="2.40.10.10">
    <property type="entry name" value="Trypsin-like serine proteases"/>
    <property type="match status" value="2"/>
</dbReference>
<proteinExistence type="predicted"/>
<dbReference type="PANTHER" id="PTHR43019:SF23">
    <property type="entry name" value="PROTEASE DO-LIKE 5, CHLOROPLASTIC"/>
    <property type="match status" value="1"/>
</dbReference>